<reference evidence="2 3" key="1">
    <citation type="submission" date="2014-10" db="EMBL/GenBank/DDBJ databases">
        <title>Draft genome sequence of Pseudomonas chlororaphis EA105.</title>
        <authorList>
            <person name="McCully L.M."/>
            <person name="Bitzer A.S."/>
            <person name="Spence C."/>
            <person name="Bais H."/>
            <person name="Silby M.W."/>
        </authorList>
    </citation>
    <scope>NUCLEOTIDE SEQUENCE [LARGE SCALE GENOMIC DNA]</scope>
    <source>
        <strain evidence="2 3">EA105</strain>
    </source>
</reference>
<feature type="domain" description="Lantibiotic dehydratase N-terminal" evidence="1">
    <location>
        <begin position="76"/>
        <end position="575"/>
    </location>
</feature>
<gene>
    <name evidence="2" type="ORF">NZ35_23965</name>
</gene>
<evidence type="ECO:0000313" key="2">
    <source>
        <dbReference type="EMBL" id="KHA70750.1"/>
    </source>
</evidence>
<proteinExistence type="predicted"/>
<evidence type="ECO:0000259" key="1">
    <source>
        <dbReference type="Pfam" id="PF04738"/>
    </source>
</evidence>
<comment type="caution">
    <text evidence="2">The sequence shown here is derived from an EMBL/GenBank/DDBJ whole genome shotgun (WGS) entry which is preliminary data.</text>
</comment>
<protein>
    <recommendedName>
        <fullName evidence="1">Lantibiotic dehydratase N-terminal domain-containing protein</fullName>
    </recommendedName>
</protein>
<dbReference type="InterPro" id="IPR006827">
    <property type="entry name" value="Lant_deHydtase_N"/>
</dbReference>
<dbReference type="AlphaFoldDB" id="A0A0A6D6B9"/>
<sequence>MENSKSWRWWDDVLVRGAGFGAGGVLRLASTRLAAQADQMGSTPFSEADLSDYRASFAQVAVELSRELQDIARQDDFLRAVSWQNHRLLDGAVRPFCEWDPATQTRHSKHRQREELIANYWQRYCVKNDTIGFFGPSGWGTFSDDSATRYTPGETLIERREVFFESWAIDCLAESFEAFPAIREWLKPRRLTFVKIEGDINFNGPGLKVKLPALETAVLSMCDGQTSVHDIERELSGSYSVSLMDILGILDTLKAKRWIVLKIELPAGAHPETSLRKFLLGIGDTQLQSLLLARLDAMEAARDKIEASGDATGLTEALSELDALFSGFTETSSTRNEGRTYGGRTLVYHDSRRNMALSVGEDIKQGLAPLYLLAKSARWICWRLGTEVRQLLRQTYQRCVEKHGAQFDLTTMWLESLGPLSKVIDAALDDIDQVFRAKWAEIIAVDDSERRVEFTYAQLEERVNAAFDAPGAGWEGARYFCPDVMLSAVDINDLKSGDFKLVLGEIHLTINTMRSSCFVTQHPDKSALLKEVDKDFPKPQLLNVLPKESPPRLSVRTHPVLSRECDYMIELNYHTVDAGRDRLVKSRDTTILEEDGLIKIRIPNGETFDLVDVYAELLMGRVIDKFQLFSDRAHMPRVSIDKLVIARESWRFQARELEFANEKDEALRFMKARSWWKSQNIPRFVFVKSKTTEKPFYVDFESPIFINILSKLIRRNQTSEAIKNKEVTFVEMLPDHQDLWLTDHAGNKYTSELRFTWVDNYPIK</sequence>
<dbReference type="OrthoDB" id="8428173at2"/>
<accession>A0A0A6D6B9</accession>
<name>A0A0A6D6B9_9PSED</name>
<feature type="domain" description="Lantibiotic dehydratase N-terminal" evidence="1">
    <location>
        <begin position="628"/>
        <end position="708"/>
    </location>
</feature>
<dbReference type="Proteomes" id="UP000030564">
    <property type="component" value="Unassembled WGS sequence"/>
</dbReference>
<evidence type="ECO:0000313" key="3">
    <source>
        <dbReference type="Proteomes" id="UP000030564"/>
    </source>
</evidence>
<dbReference type="PATRIC" id="fig|587753.9.peg.3992"/>
<dbReference type="Pfam" id="PF04738">
    <property type="entry name" value="Lant_dehydr_N"/>
    <property type="match status" value="2"/>
</dbReference>
<organism evidence="2 3">
    <name type="scientific">Pseudomonas chlororaphis</name>
    <dbReference type="NCBI Taxonomy" id="587753"/>
    <lineage>
        <taxon>Bacteria</taxon>
        <taxon>Pseudomonadati</taxon>
        <taxon>Pseudomonadota</taxon>
        <taxon>Gammaproteobacteria</taxon>
        <taxon>Pseudomonadales</taxon>
        <taxon>Pseudomonadaceae</taxon>
        <taxon>Pseudomonas</taxon>
    </lineage>
</organism>
<dbReference type="EMBL" id="JSFK01000031">
    <property type="protein sequence ID" value="KHA70750.1"/>
    <property type="molecule type" value="Genomic_DNA"/>
</dbReference>